<evidence type="ECO:0000313" key="8">
    <source>
        <dbReference type="EMBL" id="MFK2901480.1"/>
    </source>
</evidence>
<comment type="function">
    <text evidence="2 7">Catalyzes the formation of N(7)-methylguanine at position 46 (m7G46) in tRNA.</text>
</comment>
<feature type="binding site" evidence="7">
    <location>
        <position position="137"/>
    </location>
    <ligand>
        <name>S-adenosyl-L-methionine</name>
        <dbReference type="ChEBI" id="CHEBI:59789"/>
    </ligand>
</feature>
<dbReference type="SUPFAM" id="SSF53335">
    <property type="entry name" value="S-adenosyl-L-methionine-dependent methyltransferases"/>
    <property type="match status" value="1"/>
</dbReference>
<dbReference type="Proteomes" id="UP001620461">
    <property type="component" value="Unassembled WGS sequence"/>
</dbReference>
<evidence type="ECO:0000256" key="1">
    <source>
        <dbReference type="ARBA" id="ARBA00000142"/>
    </source>
</evidence>
<dbReference type="GO" id="GO:0008176">
    <property type="term" value="F:tRNA (guanine(46)-N7)-methyltransferase activity"/>
    <property type="evidence" value="ECO:0007669"/>
    <property type="project" value="UniProtKB-EC"/>
</dbReference>
<feature type="binding site" evidence="7">
    <location>
        <position position="173"/>
    </location>
    <ligand>
        <name>substrate</name>
    </ligand>
</feature>
<evidence type="ECO:0000256" key="4">
    <source>
        <dbReference type="ARBA" id="ARBA00022679"/>
    </source>
</evidence>
<evidence type="ECO:0000313" key="9">
    <source>
        <dbReference type="Proteomes" id="UP001620461"/>
    </source>
</evidence>
<feature type="binding site" evidence="7">
    <location>
        <begin position="210"/>
        <end position="213"/>
    </location>
    <ligand>
        <name>substrate</name>
    </ligand>
</feature>
<dbReference type="InterPro" id="IPR055361">
    <property type="entry name" value="tRNA_methyltr_TrmB_bact"/>
</dbReference>
<dbReference type="PANTHER" id="PTHR23417">
    <property type="entry name" value="3-DEOXY-D-MANNO-OCTULOSONIC-ACID TRANSFERASE/TRNA GUANINE-N 7 - -METHYLTRANSFERASE"/>
    <property type="match status" value="1"/>
</dbReference>
<comment type="similarity">
    <text evidence="7">Belongs to the class I-like SAM-binding methyltransferase superfamily. TrmB family.</text>
</comment>
<evidence type="ECO:0000256" key="3">
    <source>
        <dbReference type="ARBA" id="ARBA00022603"/>
    </source>
</evidence>
<dbReference type="InterPro" id="IPR003358">
    <property type="entry name" value="tRNA_(Gua-N-7)_MeTrfase_Trmb"/>
</dbReference>
<dbReference type="EMBL" id="JADIKJ010000015">
    <property type="protein sequence ID" value="MFK2901480.1"/>
    <property type="molecule type" value="Genomic_DNA"/>
</dbReference>
<comment type="pathway">
    <text evidence="7">tRNA modification; N(7)-methylguanine-tRNA biosynthesis.</text>
</comment>
<dbReference type="PROSITE" id="PS51625">
    <property type="entry name" value="SAM_MT_TRMB"/>
    <property type="match status" value="1"/>
</dbReference>
<proteinExistence type="inferred from homology"/>
<name>A0ABW8JMH0_9GAMM</name>
<gene>
    <name evidence="7 8" type="primary">trmB</name>
    <name evidence="8" type="ORF">ISP15_14150</name>
</gene>
<keyword evidence="6 7" id="KW-0819">tRNA processing</keyword>
<dbReference type="Gene3D" id="3.40.50.150">
    <property type="entry name" value="Vaccinia Virus protein VP39"/>
    <property type="match status" value="1"/>
</dbReference>
<feature type="binding site" evidence="7">
    <location>
        <position position="62"/>
    </location>
    <ligand>
        <name>S-adenosyl-L-methionine</name>
        <dbReference type="ChEBI" id="CHEBI:59789"/>
    </ligand>
</feature>
<dbReference type="EC" id="2.1.1.33" evidence="7"/>
<comment type="catalytic activity">
    <reaction evidence="1 7">
        <text>guanosine(46) in tRNA + S-adenosyl-L-methionine = N(7)-methylguanosine(46) in tRNA + S-adenosyl-L-homocysteine</text>
        <dbReference type="Rhea" id="RHEA:42708"/>
        <dbReference type="Rhea" id="RHEA-COMP:10188"/>
        <dbReference type="Rhea" id="RHEA-COMP:10189"/>
        <dbReference type="ChEBI" id="CHEBI:57856"/>
        <dbReference type="ChEBI" id="CHEBI:59789"/>
        <dbReference type="ChEBI" id="CHEBI:74269"/>
        <dbReference type="ChEBI" id="CHEBI:74480"/>
        <dbReference type="EC" id="2.1.1.33"/>
    </reaction>
</comment>
<sequence length="231" mass="26445">MTGTDAPQYMRRIRSFVLREGRMTPAQQRAFDTHWARYGIDYTGTAQDFDARFGRHAPRVLEIGFGNGEALAWASEHDLARDYLGVEVHGPGVGRLMNALAARDASNVRLYKHDAVEVLEQEIPPATLAEARIWFPDPWHKKRHNKRRIIQSGFVALLATRMIPDGLLHLATDWAPYAQHMLEIMEAAPDWRNAVGPGQYAEKPDWRIETHFERRGLKLGHGVWDLLYKKV</sequence>
<dbReference type="HAMAP" id="MF_01057">
    <property type="entry name" value="tRNA_methyltr_TrmB"/>
    <property type="match status" value="1"/>
</dbReference>
<dbReference type="RefSeq" id="WP_404548264.1">
    <property type="nucleotide sequence ID" value="NZ_JADIKJ010000015.1"/>
</dbReference>
<accession>A0ABW8JMH0</accession>
<keyword evidence="3 7" id="KW-0489">Methyltransferase</keyword>
<keyword evidence="9" id="KW-1185">Reference proteome</keyword>
<feature type="binding site" evidence="7">
    <location>
        <position position="87"/>
    </location>
    <ligand>
        <name>S-adenosyl-L-methionine</name>
        <dbReference type="ChEBI" id="CHEBI:59789"/>
    </ligand>
</feature>
<keyword evidence="5 7" id="KW-0949">S-adenosyl-L-methionine</keyword>
<dbReference type="PANTHER" id="PTHR23417:SF14">
    <property type="entry name" value="PENTACOTRIPEPTIDE-REPEAT REGION OF PRORP DOMAIN-CONTAINING PROTEIN"/>
    <property type="match status" value="1"/>
</dbReference>
<keyword evidence="4 7" id="KW-0808">Transferase</keyword>
<evidence type="ECO:0000256" key="6">
    <source>
        <dbReference type="ARBA" id="ARBA00022694"/>
    </source>
</evidence>
<organism evidence="8 9">
    <name type="scientific">Dyella jejuensis</name>
    <dbReference type="NCBI Taxonomy" id="1432009"/>
    <lineage>
        <taxon>Bacteria</taxon>
        <taxon>Pseudomonadati</taxon>
        <taxon>Pseudomonadota</taxon>
        <taxon>Gammaproteobacteria</taxon>
        <taxon>Lysobacterales</taxon>
        <taxon>Rhodanobacteraceae</taxon>
        <taxon>Dyella</taxon>
    </lineage>
</organism>
<comment type="caution">
    <text evidence="8">The sequence shown here is derived from an EMBL/GenBank/DDBJ whole genome shotgun (WGS) entry which is preliminary data.</text>
</comment>
<evidence type="ECO:0000256" key="5">
    <source>
        <dbReference type="ARBA" id="ARBA00022691"/>
    </source>
</evidence>
<dbReference type="InterPro" id="IPR029063">
    <property type="entry name" value="SAM-dependent_MTases_sf"/>
</dbReference>
<dbReference type="Pfam" id="PF02390">
    <property type="entry name" value="Methyltransf_4"/>
    <property type="match status" value="1"/>
</dbReference>
<feature type="binding site" evidence="7">
    <location>
        <position position="114"/>
    </location>
    <ligand>
        <name>S-adenosyl-L-methionine</name>
        <dbReference type="ChEBI" id="CHEBI:59789"/>
    </ligand>
</feature>
<evidence type="ECO:0000256" key="2">
    <source>
        <dbReference type="ARBA" id="ARBA00003015"/>
    </source>
</evidence>
<reference evidence="8 9" key="1">
    <citation type="submission" date="2020-10" db="EMBL/GenBank/DDBJ databases">
        <title>Phylogeny of dyella-like bacteria.</title>
        <authorList>
            <person name="Fu J."/>
        </authorList>
    </citation>
    <scope>NUCLEOTIDE SEQUENCE [LARGE SCALE GENOMIC DNA]</scope>
    <source>
        <strain evidence="8 9">JP1</strain>
    </source>
</reference>
<evidence type="ECO:0000256" key="7">
    <source>
        <dbReference type="HAMAP-Rule" id="MF_01057"/>
    </source>
</evidence>
<feature type="region of interest" description="Interaction with RNA" evidence="7">
    <location>
        <begin position="143"/>
        <end position="148"/>
    </location>
</feature>
<feature type="binding site" evidence="7">
    <location>
        <position position="141"/>
    </location>
    <ligand>
        <name>substrate</name>
    </ligand>
</feature>
<dbReference type="NCBIfam" id="TIGR00091">
    <property type="entry name" value="tRNA (guanosine(46)-N7)-methyltransferase TrmB"/>
    <property type="match status" value="1"/>
</dbReference>
<protein>
    <recommendedName>
        <fullName evidence="7">tRNA (guanine-N(7)-)-methyltransferase</fullName>
        <ecNumber evidence="7">2.1.1.33</ecNumber>
    </recommendedName>
    <alternativeName>
        <fullName evidence="7">tRNA (guanine(46)-N(7))-methyltransferase</fullName>
    </alternativeName>
    <alternativeName>
        <fullName evidence="7">tRNA(m7G46)-methyltransferase</fullName>
    </alternativeName>
</protein>